<dbReference type="InterPro" id="IPR002515">
    <property type="entry name" value="Znf_C2H2C"/>
</dbReference>
<comment type="similarity">
    <text evidence="2">Belongs to the MYT1 family.</text>
</comment>
<evidence type="ECO:0000256" key="2">
    <source>
        <dbReference type="ARBA" id="ARBA00010194"/>
    </source>
</evidence>
<dbReference type="PROSITE" id="PS51802">
    <property type="entry name" value="ZF_CCHHC"/>
    <property type="match status" value="6"/>
</dbReference>
<evidence type="ECO:0000256" key="9">
    <source>
        <dbReference type="ARBA" id="ARBA00023163"/>
    </source>
</evidence>
<keyword evidence="8" id="KW-0238">DNA-binding</keyword>
<organism evidence="15 16">
    <name type="scientific">Anabas testudineus</name>
    <name type="common">Climbing perch</name>
    <name type="synonym">Anthias testudineus</name>
    <dbReference type="NCBI Taxonomy" id="64144"/>
    <lineage>
        <taxon>Eukaryota</taxon>
        <taxon>Metazoa</taxon>
        <taxon>Chordata</taxon>
        <taxon>Craniata</taxon>
        <taxon>Vertebrata</taxon>
        <taxon>Euteleostomi</taxon>
        <taxon>Actinopterygii</taxon>
        <taxon>Neopterygii</taxon>
        <taxon>Teleostei</taxon>
        <taxon>Neoteleostei</taxon>
        <taxon>Acanthomorphata</taxon>
        <taxon>Anabantaria</taxon>
        <taxon>Anabantiformes</taxon>
        <taxon>Anabantoidei</taxon>
        <taxon>Anabantidae</taxon>
        <taxon>Anabas</taxon>
    </lineage>
</organism>
<dbReference type="InterPro" id="IPR013681">
    <property type="entry name" value="Myelin_TF"/>
</dbReference>
<dbReference type="Ensembl" id="ENSATET00000073863.1">
    <property type="protein sequence ID" value="ENSATEP00000075907.1"/>
    <property type="gene ID" value="ENSATEG00000029591.2"/>
</dbReference>
<evidence type="ECO:0000313" key="15">
    <source>
        <dbReference type="Ensembl" id="ENSATEP00000075907.1"/>
    </source>
</evidence>
<feature type="region of interest" description="Disordered" evidence="13">
    <location>
        <begin position="74"/>
        <end position="132"/>
    </location>
</feature>
<keyword evidence="7" id="KW-0805">Transcription regulation</keyword>
<dbReference type="Pfam" id="PF08474">
    <property type="entry name" value="MYT1"/>
    <property type="match status" value="1"/>
</dbReference>
<keyword evidence="6" id="KW-0862">Zinc</keyword>
<evidence type="ECO:0000256" key="12">
    <source>
        <dbReference type="SAM" id="Coils"/>
    </source>
</evidence>
<dbReference type="AlphaFoldDB" id="A0AAQ6IPX8"/>
<name>A0AAQ6IPX8_ANATE</name>
<evidence type="ECO:0000256" key="6">
    <source>
        <dbReference type="ARBA" id="ARBA00022833"/>
    </source>
</evidence>
<dbReference type="InterPro" id="IPR036060">
    <property type="entry name" value="Znf_C2H2C_sf"/>
</dbReference>
<sequence length="922" mass="102196">NFITVNFMYYLTGLKSTALPFHYSEGNNFIKLEHWLKLVKDCVYIVKRSAQEGVQGAPINKRKSLLMKPRHYSPSEACEEEKITSDGSPLCEQDASEPLMDEDEEDLLNNEDEDQHEDRMSGTSSPQSPYGHMREAEWEPLSLSAKVNGLVCSPSRASEDLSGGNGHVKEEPQLELGGPLSRVSIFQAEALRYRPLPTEADSEGETEVERPPRLDGWTLGLHERGLDMSQRRINLSLLEQAIALQTEQRQVLHHAYREMDRFLMEQMTNERRHHRMIDMESRTNYHGGKDSPRTDKKDIKCPTPGCDGTGHVTGLYPHHRSLSGCPHKVRVPPEILAMHENVLKCPTPGCTGRGHVNSNRSTHRSLSGCPIAAAVKVSKPQDESLKCRQTPDLAALQTSLTKDMDKYSRIRFDYASFDAQVFGKQPLMGQYPGFLAAPGGRLPTSGQQSPSSQFKKEVGLQDTAATAAILNLSTRYRKNMEAVAEVDENGTLDLSMKKCKENVKTQTKTPSDDPLSPPESVAKGGSMLISPAFYQPLCERDSWESPIPVNFSKAHVLQDKEDDYDQVSLEDQHYQGDGSMISPKTKLLLRDSKKELLSCPTPGCDGSGHVTGNYASHRSVSGCPLADKTLKSLMAANSQELKCPTPGCDGSGHVTGNYASHRSLSGCPRARKGGLKLTPNKDDKDEQELKCPVIGCDGQGHISGKYTSHRSAGSCPLAAKRQKESSINGLPFAWKANKQELPHCPLPGCNGLGHANNVFATHRSLSGCPLNAQSIKKKHTEEEMMTIKLKASSGVENKEDIQHLDHEIKELNESNMKIEADMMQLQTQISSMECNLKTIEEENKMIEQHNDSLLKELARLSQALINSLTDIQLPQMGPISEHNFEAYVNTLTDMYNNSEHEYSPECKALLDNIKQAIKGIHV</sequence>
<keyword evidence="10" id="KW-0539">Nucleus</keyword>
<feature type="domain" description="Myelin transcription factor 1" evidence="14">
    <location>
        <begin position="393"/>
        <end position="588"/>
    </location>
</feature>
<accession>A0AAQ6IPX8</accession>
<evidence type="ECO:0000256" key="4">
    <source>
        <dbReference type="ARBA" id="ARBA00022737"/>
    </source>
</evidence>
<dbReference type="GO" id="GO:0008270">
    <property type="term" value="F:zinc ion binding"/>
    <property type="evidence" value="ECO:0007669"/>
    <property type="project" value="UniProtKB-KW"/>
</dbReference>
<evidence type="ECO:0000313" key="16">
    <source>
        <dbReference type="Proteomes" id="UP000265040"/>
    </source>
</evidence>
<protein>
    <recommendedName>
        <fullName evidence="14">Myelin transcription factor 1 domain-containing protein</fullName>
    </recommendedName>
</protein>
<gene>
    <name evidence="15" type="primary">ST18</name>
</gene>
<keyword evidence="4" id="KW-0677">Repeat</keyword>
<evidence type="ECO:0000256" key="1">
    <source>
        <dbReference type="ARBA" id="ARBA00004123"/>
    </source>
</evidence>
<evidence type="ECO:0000256" key="11">
    <source>
        <dbReference type="PROSITE-ProRule" id="PRU01143"/>
    </source>
</evidence>
<evidence type="ECO:0000256" key="10">
    <source>
        <dbReference type="ARBA" id="ARBA00023242"/>
    </source>
</evidence>
<evidence type="ECO:0000256" key="3">
    <source>
        <dbReference type="ARBA" id="ARBA00022723"/>
    </source>
</evidence>
<evidence type="ECO:0000256" key="7">
    <source>
        <dbReference type="ARBA" id="ARBA00023015"/>
    </source>
</evidence>
<dbReference type="Proteomes" id="UP000265040">
    <property type="component" value="Chromosome 17"/>
</dbReference>
<dbReference type="GO" id="GO:0005634">
    <property type="term" value="C:nucleus"/>
    <property type="evidence" value="ECO:0007669"/>
    <property type="project" value="UniProtKB-SubCell"/>
</dbReference>
<feature type="coiled-coil region" evidence="12">
    <location>
        <begin position="801"/>
        <end position="863"/>
    </location>
</feature>
<dbReference type="SUPFAM" id="SSF103637">
    <property type="entry name" value="CCHHC domain"/>
    <property type="match status" value="6"/>
</dbReference>
<reference evidence="15" key="2">
    <citation type="submission" date="2025-08" db="UniProtKB">
        <authorList>
            <consortium name="Ensembl"/>
        </authorList>
    </citation>
    <scope>IDENTIFICATION</scope>
</reference>
<dbReference type="GO" id="GO:0000978">
    <property type="term" value="F:RNA polymerase II cis-regulatory region sequence-specific DNA binding"/>
    <property type="evidence" value="ECO:0007669"/>
    <property type="project" value="TreeGrafter"/>
</dbReference>
<feature type="region of interest" description="Disordered" evidence="13">
    <location>
        <begin position="502"/>
        <end position="524"/>
    </location>
</feature>
<dbReference type="GeneTree" id="ENSGT00940000159905"/>
<proteinExistence type="inferred from homology"/>
<evidence type="ECO:0000256" key="5">
    <source>
        <dbReference type="ARBA" id="ARBA00022771"/>
    </source>
</evidence>
<dbReference type="Gene3D" id="4.10.320.30">
    <property type="match status" value="6"/>
</dbReference>
<keyword evidence="3" id="KW-0479">Metal-binding</keyword>
<dbReference type="PANTHER" id="PTHR10816">
    <property type="entry name" value="MYELIN TRANSCRIPTION FACTOR 1-RELATED"/>
    <property type="match status" value="1"/>
</dbReference>
<keyword evidence="9" id="KW-0804">Transcription</keyword>
<reference evidence="15" key="3">
    <citation type="submission" date="2025-09" db="UniProtKB">
        <authorList>
            <consortium name="Ensembl"/>
        </authorList>
    </citation>
    <scope>IDENTIFICATION</scope>
</reference>
<evidence type="ECO:0000259" key="14">
    <source>
        <dbReference type="Pfam" id="PF08474"/>
    </source>
</evidence>
<dbReference type="PANTHER" id="PTHR10816:SF9">
    <property type="entry name" value="SUPPRESSION OF TUMORIGENICITY 18 PROTEIN"/>
    <property type="match status" value="1"/>
</dbReference>
<reference evidence="15 16" key="1">
    <citation type="submission" date="2021-04" db="EMBL/GenBank/DDBJ databases">
        <authorList>
            <consortium name="Wellcome Sanger Institute Data Sharing"/>
        </authorList>
    </citation>
    <scope>NUCLEOTIDE SEQUENCE [LARGE SCALE GENOMIC DNA]</scope>
</reference>
<dbReference type="Pfam" id="PF01530">
    <property type="entry name" value="zf-C2HC"/>
    <property type="match status" value="6"/>
</dbReference>
<feature type="compositionally biased region" description="Acidic residues" evidence="13">
    <location>
        <begin position="99"/>
        <end position="115"/>
    </location>
</feature>
<evidence type="ECO:0000256" key="13">
    <source>
        <dbReference type="SAM" id="MobiDB-lite"/>
    </source>
</evidence>
<comment type="subcellular location">
    <subcellularLocation>
        <location evidence="1">Nucleus</location>
    </subcellularLocation>
</comment>
<dbReference type="GO" id="GO:0000981">
    <property type="term" value="F:DNA-binding transcription factor activity, RNA polymerase II-specific"/>
    <property type="evidence" value="ECO:0007669"/>
    <property type="project" value="TreeGrafter"/>
</dbReference>
<keyword evidence="16" id="KW-1185">Reference proteome</keyword>
<keyword evidence="12" id="KW-0175">Coiled coil</keyword>
<evidence type="ECO:0000256" key="8">
    <source>
        <dbReference type="ARBA" id="ARBA00023125"/>
    </source>
</evidence>
<dbReference type="FunFam" id="4.10.320.30:FF:000001">
    <property type="entry name" value="Myelin transcription factor 1-like, a"/>
    <property type="match status" value="6"/>
</dbReference>
<keyword evidence="5 11" id="KW-0863">Zinc-finger</keyword>